<evidence type="ECO:0000256" key="8">
    <source>
        <dbReference type="ARBA" id="ARBA00036243"/>
    </source>
</evidence>
<evidence type="ECO:0000256" key="1">
    <source>
        <dbReference type="ARBA" id="ARBA00008093"/>
    </source>
</evidence>
<dbReference type="Proteomes" id="UP000321374">
    <property type="component" value="Unassembled WGS sequence"/>
</dbReference>
<dbReference type="PROSITE" id="PS00549">
    <property type="entry name" value="BACTERIOFERRITIN"/>
    <property type="match status" value="1"/>
</dbReference>
<dbReference type="InterPro" id="IPR009040">
    <property type="entry name" value="Ferritin-like_diiron"/>
</dbReference>
<dbReference type="PROSITE" id="PS50905">
    <property type="entry name" value="FERRITIN_LIKE"/>
    <property type="match status" value="1"/>
</dbReference>
<feature type="domain" description="Ferritin-like diiron" evidence="12">
    <location>
        <begin position="1"/>
        <end position="146"/>
    </location>
</feature>
<evidence type="ECO:0000256" key="10">
    <source>
        <dbReference type="PIRSR" id="PIRSR002560-1"/>
    </source>
</evidence>
<feature type="binding site" evidence="10">
    <location>
        <position position="54"/>
    </location>
    <ligand>
        <name>Fe cation</name>
        <dbReference type="ChEBI" id="CHEBI:24875"/>
        <label>1</label>
    </ligand>
</feature>
<reference evidence="13 14" key="1">
    <citation type="submission" date="2018-09" db="EMBL/GenBank/DDBJ databases">
        <title>Metagenome Assembled Genomes from an Advanced Water Purification Facility.</title>
        <authorList>
            <person name="Stamps B.W."/>
            <person name="Spear J.R."/>
        </authorList>
    </citation>
    <scope>NUCLEOTIDE SEQUENCE [LARGE SCALE GENOMIC DNA]</scope>
    <source>
        <strain evidence="13">Bin_42_2</strain>
    </source>
</reference>
<evidence type="ECO:0000256" key="6">
    <source>
        <dbReference type="ARBA" id="ARBA00023004"/>
    </source>
</evidence>
<keyword evidence="2 9" id="KW-0409">Iron storage</keyword>
<protein>
    <recommendedName>
        <fullName evidence="9 11">Bacterioferritin</fullName>
    </recommendedName>
</protein>
<dbReference type="InterPro" id="IPR008331">
    <property type="entry name" value="Ferritin_DPS_dom"/>
</dbReference>
<sequence>MKGDKKIIDILNDLLAGELSATDQYLIHGEMYADMGLGSLAEHSLHESLHEREHARALIQRILFLEGKPNLAKRDALNIGKDVKSMLESDLALEYAVVKHLKKAMEACEQAQDYVTREMLLVQLEDTEMDHAYWLEKQLNLIKLVGIENYCQSQMGNSPSAA</sequence>
<dbReference type="PANTHER" id="PTHR30295:SF9">
    <property type="entry name" value="BACTERIOFERRITIN"/>
    <property type="match status" value="1"/>
</dbReference>
<evidence type="ECO:0000256" key="9">
    <source>
        <dbReference type="PIRNR" id="PIRNR002560"/>
    </source>
</evidence>
<keyword evidence="9 10" id="KW-0479">Metal-binding</keyword>
<dbReference type="PRINTS" id="PR00601">
    <property type="entry name" value="BACFERRITIN"/>
</dbReference>
<organism evidence="13 14">
    <name type="scientific">Methylophilus methylotrophus</name>
    <name type="common">Bacterium W3A1</name>
    <dbReference type="NCBI Taxonomy" id="17"/>
    <lineage>
        <taxon>Bacteria</taxon>
        <taxon>Pseudomonadati</taxon>
        <taxon>Pseudomonadota</taxon>
        <taxon>Betaproteobacteria</taxon>
        <taxon>Nitrosomonadales</taxon>
        <taxon>Methylophilaceae</taxon>
        <taxon>Methylophilus</taxon>
    </lineage>
</organism>
<evidence type="ECO:0000313" key="14">
    <source>
        <dbReference type="Proteomes" id="UP000321374"/>
    </source>
</evidence>
<comment type="caution">
    <text evidence="13">The sequence shown here is derived from an EMBL/GenBank/DDBJ whole genome shotgun (WGS) entry which is preliminary data.</text>
</comment>
<evidence type="ECO:0000313" key="13">
    <source>
        <dbReference type="EMBL" id="TXI38210.1"/>
    </source>
</evidence>
<name>A0A5C7WLG8_METME</name>
<dbReference type="Gene3D" id="1.20.1260.10">
    <property type="match status" value="1"/>
</dbReference>
<keyword evidence="4" id="KW-0410">Iron transport</keyword>
<dbReference type="CDD" id="cd00907">
    <property type="entry name" value="Bacterioferritin"/>
    <property type="match status" value="1"/>
</dbReference>
<dbReference type="GO" id="GO:0006826">
    <property type="term" value="P:iron ion transport"/>
    <property type="evidence" value="ECO:0007669"/>
    <property type="project" value="UniProtKB-KW"/>
</dbReference>
<dbReference type="PANTHER" id="PTHR30295">
    <property type="entry name" value="BACTERIOFERRITIN"/>
    <property type="match status" value="1"/>
</dbReference>
<keyword evidence="5" id="KW-0560">Oxidoreductase</keyword>
<keyword evidence="7" id="KW-0406">Ion transport</keyword>
<evidence type="ECO:0000256" key="3">
    <source>
        <dbReference type="ARBA" id="ARBA00022448"/>
    </source>
</evidence>
<accession>A0A5C7WLG8</accession>
<evidence type="ECO:0000256" key="5">
    <source>
        <dbReference type="ARBA" id="ARBA00023002"/>
    </source>
</evidence>
<proteinExistence type="inferred from homology"/>
<dbReference type="InterPro" id="IPR009078">
    <property type="entry name" value="Ferritin-like_SF"/>
</dbReference>
<evidence type="ECO:0000256" key="7">
    <source>
        <dbReference type="ARBA" id="ARBA00023065"/>
    </source>
</evidence>
<feature type="binding site" evidence="10">
    <location>
        <position position="131"/>
    </location>
    <ligand>
        <name>Fe cation</name>
        <dbReference type="ChEBI" id="CHEBI:24875"/>
        <label>2</label>
    </ligand>
</feature>
<feature type="binding site" evidence="10">
    <location>
        <position position="94"/>
    </location>
    <ligand>
        <name>Fe cation</name>
        <dbReference type="ChEBI" id="CHEBI:24875"/>
        <label>2</label>
    </ligand>
</feature>
<dbReference type="GO" id="GO:0004322">
    <property type="term" value="F:ferroxidase activity"/>
    <property type="evidence" value="ECO:0007669"/>
    <property type="project" value="TreeGrafter"/>
</dbReference>
<evidence type="ECO:0000256" key="11">
    <source>
        <dbReference type="RuleBase" id="RU000623"/>
    </source>
</evidence>
<dbReference type="GO" id="GO:0006879">
    <property type="term" value="P:intracellular iron ion homeostasis"/>
    <property type="evidence" value="ECO:0007669"/>
    <property type="project" value="UniProtKB-KW"/>
</dbReference>
<comment type="function">
    <text evidence="11">Iron-storage protein.</text>
</comment>
<gene>
    <name evidence="13" type="primary">bfr</name>
    <name evidence="13" type="ORF">E6Q51_01630</name>
</gene>
<dbReference type="EMBL" id="SSGG01000028">
    <property type="protein sequence ID" value="TXI38210.1"/>
    <property type="molecule type" value="Genomic_DNA"/>
</dbReference>
<dbReference type="STRING" id="1122236.GCA_000378225_02691"/>
<dbReference type="GO" id="GO:0020037">
    <property type="term" value="F:heme binding"/>
    <property type="evidence" value="ECO:0007669"/>
    <property type="project" value="TreeGrafter"/>
</dbReference>
<dbReference type="PIRSF" id="PIRSF002560">
    <property type="entry name" value="Bacterioferritin"/>
    <property type="match status" value="1"/>
</dbReference>
<dbReference type="SUPFAM" id="SSF47240">
    <property type="entry name" value="Ferritin-like"/>
    <property type="match status" value="1"/>
</dbReference>
<keyword evidence="11" id="KW-0349">Heme</keyword>
<keyword evidence="3" id="KW-0813">Transport</keyword>
<evidence type="ECO:0000256" key="2">
    <source>
        <dbReference type="ARBA" id="ARBA00022434"/>
    </source>
</evidence>
<dbReference type="Pfam" id="PF00210">
    <property type="entry name" value="Ferritin"/>
    <property type="match status" value="1"/>
</dbReference>
<dbReference type="GO" id="GO:0005829">
    <property type="term" value="C:cytosol"/>
    <property type="evidence" value="ECO:0007669"/>
    <property type="project" value="TreeGrafter"/>
</dbReference>
<dbReference type="GO" id="GO:0008199">
    <property type="term" value="F:ferric iron binding"/>
    <property type="evidence" value="ECO:0007669"/>
    <property type="project" value="InterPro"/>
</dbReference>
<comment type="catalytic activity">
    <reaction evidence="8">
        <text>Fe(2+)(in) = Fe(2+)(out)</text>
        <dbReference type="Rhea" id="RHEA:28486"/>
        <dbReference type="ChEBI" id="CHEBI:29033"/>
    </reaction>
</comment>
<feature type="binding site" evidence="10">
    <location>
        <position position="51"/>
    </location>
    <ligand>
        <name>Fe cation</name>
        <dbReference type="ChEBI" id="CHEBI:24875"/>
        <label>2</label>
    </ligand>
</feature>
<keyword evidence="6 9" id="KW-0408">Iron</keyword>
<feature type="binding site" evidence="10">
    <location>
        <position position="128"/>
    </location>
    <ligand>
        <name>Fe cation</name>
        <dbReference type="ChEBI" id="CHEBI:24875"/>
        <label>2</label>
    </ligand>
</feature>
<comment type="similarity">
    <text evidence="1 9 11">Belongs to the bacterioferritin family.</text>
</comment>
<feature type="binding site" evidence="10">
    <location>
        <position position="18"/>
    </location>
    <ligand>
        <name>Fe cation</name>
        <dbReference type="ChEBI" id="CHEBI:24875"/>
        <label>1</label>
    </ligand>
</feature>
<feature type="binding site" evidence="10">
    <location>
        <position position="46"/>
    </location>
    <ligand>
        <name>Fe cation</name>
        <dbReference type="ChEBI" id="CHEBI:24875"/>
        <label>3</label>
    </ligand>
</feature>
<dbReference type="InterPro" id="IPR012347">
    <property type="entry name" value="Ferritin-like"/>
</dbReference>
<evidence type="ECO:0000256" key="4">
    <source>
        <dbReference type="ARBA" id="ARBA00022496"/>
    </source>
</evidence>
<feature type="binding site" evidence="10">
    <location>
        <position position="51"/>
    </location>
    <ligand>
        <name>Fe cation</name>
        <dbReference type="ChEBI" id="CHEBI:24875"/>
        <label>1</label>
    </ligand>
</feature>
<evidence type="ECO:0000259" key="12">
    <source>
        <dbReference type="PROSITE" id="PS50905"/>
    </source>
</evidence>
<feature type="binding site" evidence="10">
    <location>
        <position position="128"/>
    </location>
    <ligand>
        <name>Fe cation</name>
        <dbReference type="ChEBI" id="CHEBI:24875"/>
        <label>1</label>
    </ligand>
</feature>
<dbReference type="NCBIfam" id="TIGR00754">
    <property type="entry name" value="bfr"/>
    <property type="match status" value="1"/>
</dbReference>
<dbReference type="AlphaFoldDB" id="A0A5C7WLG8"/>
<dbReference type="InterPro" id="IPR002024">
    <property type="entry name" value="Bacterioferritin"/>
</dbReference>